<evidence type="ECO:0000256" key="2">
    <source>
        <dbReference type="ARBA" id="ARBA00022512"/>
    </source>
</evidence>
<comment type="subcellular location">
    <subcellularLocation>
        <location evidence="1">Secreted</location>
        <location evidence="1">Cell wall</location>
    </subcellularLocation>
</comment>
<feature type="domain" description="Hyphally-regulated cell wall protein N-terminal" evidence="8">
    <location>
        <begin position="14"/>
        <end position="313"/>
    </location>
</feature>
<evidence type="ECO:0000313" key="10">
    <source>
        <dbReference type="Proteomes" id="UP000011777"/>
    </source>
</evidence>
<feature type="compositionally biased region" description="Acidic residues" evidence="6">
    <location>
        <begin position="492"/>
        <end position="509"/>
    </location>
</feature>
<feature type="chain" id="PRO_5004035233" description="Hyphally-regulated cell wall protein N-terminal domain-containing protein" evidence="7">
    <location>
        <begin position="20"/>
        <end position="518"/>
    </location>
</feature>
<organism evidence="9 10">
    <name type="scientific">Candida maltosa (strain Xu316)</name>
    <name type="common">Yeast</name>
    <dbReference type="NCBI Taxonomy" id="1245528"/>
    <lineage>
        <taxon>Eukaryota</taxon>
        <taxon>Fungi</taxon>
        <taxon>Dikarya</taxon>
        <taxon>Ascomycota</taxon>
        <taxon>Saccharomycotina</taxon>
        <taxon>Pichiomycetes</taxon>
        <taxon>Debaryomycetaceae</taxon>
        <taxon>Candida/Lodderomyces clade</taxon>
        <taxon>Candida</taxon>
    </lineage>
</organism>
<keyword evidence="10" id="KW-1185">Reference proteome</keyword>
<proteinExistence type="predicted"/>
<dbReference type="EMBL" id="AOGT01000146">
    <property type="protein sequence ID" value="EMG50709.1"/>
    <property type="molecule type" value="Genomic_DNA"/>
</dbReference>
<evidence type="ECO:0000256" key="3">
    <source>
        <dbReference type="ARBA" id="ARBA00022525"/>
    </source>
</evidence>
<sequence length="518" mass="56607">MSILLKLIFATQLLALVSAINVNITENITDYDLSYALPIGNVTVNSNKYWSVTNTQSFGVTGPLKIDGGGALFVTNGSPNNALKVSISDEGDHSNAGTISFDSTASILEKSEYVITSNFFHNSGMAHFRTSNSKEPAVSIFETKNWKNSKMVSFYAPPTAARGIVKISTKTLMNNGNICLYNHYLEQTYSQGTGGTITLFENSEFELNSDLAFNHKVVLKNSTSVLSAKGDASMGPEFKWEVYGFGNGNKIKLLNAIEQWEYDEGSGLLTLHDTNGSQKNFNITKGYDKMYFKIVQTVNVDDTIIYDNPVPSGAIYQDKITCYSEPIQKPPGAHCTEYTTTEIETVDDLVTTVEKGVLVTTNSEGNFFVTTRVLGEESSTQDDSESSMYVEPESTSEEVTTEDGADSLTDYSSEVIPTGTNDEGEEEGSEEDGTDIMTDYSSEVIPTGTNDDDEEEGSEEDGTDIMTDYSSEINPTGINEEEEEKTGQGAEAETEEGEEEKNEEEETEEGEKVGEGEE</sequence>
<evidence type="ECO:0000313" key="9">
    <source>
        <dbReference type="EMBL" id="EMG50709.1"/>
    </source>
</evidence>
<protein>
    <recommendedName>
        <fullName evidence="8">Hyphally-regulated cell wall protein N-terminal domain-containing protein</fullName>
    </recommendedName>
</protein>
<feature type="signal peptide" evidence="7">
    <location>
        <begin position="1"/>
        <end position="19"/>
    </location>
</feature>
<feature type="compositionally biased region" description="Acidic residues" evidence="6">
    <location>
        <begin position="394"/>
        <end position="405"/>
    </location>
</feature>
<dbReference type="GO" id="GO:0009277">
    <property type="term" value="C:fungal-type cell wall"/>
    <property type="evidence" value="ECO:0007669"/>
    <property type="project" value="UniProtKB-ARBA"/>
</dbReference>
<evidence type="ECO:0000256" key="4">
    <source>
        <dbReference type="ARBA" id="ARBA00022729"/>
    </source>
</evidence>
<reference evidence="9 10" key="1">
    <citation type="submission" date="2013-02" db="EMBL/GenBank/DDBJ databases">
        <title>Genome sequence of Candida maltosa Xu316, a potential industrial strain for xylitol and ethanol production.</title>
        <authorList>
            <person name="Yu J."/>
            <person name="Wang Q."/>
            <person name="Geng X."/>
            <person name="Bao W."/>
            <person name="He P."/>
            <person name="Cai J."/>
        </authorList>
    </citation>
    <scope>NUCLEOTIDE SEQUENCE [LARGE SCALE GENOMIC DNA]</scope>
    <source>
        <strain evidence="10">Xu316</strain>
    </source>
</reference>
<dbReference type="OrthoDB" id="4022214at2759"/>
<gene>
    <name evidence="9" type="ORF">G210_1471</name>
</gene>
<feature type="compositionally biased region" description="Acidic residues" evidence="6">
    <location>
        <begin position="450"/>
        <end position="463"/>
    </location>
</feature>
<dbReference type="HOGENOM" id="CLU_526371_0_0_1"/>
<dbReference type="STRING" id="1245528.M3K786"/>
<dbReference type="OMA" id="FEWETSE"/>
<feature type="compositionally biased region" description="Acidic residues" evidence="6">
    <location>
        <begin position="422"/>
        <end position="434"/>
    </location>
</feature>
<keyword evidence="2" id="KW-0134">Cell wall</keyword>
<name>M3K786_CANMX</name>
<dbReference type="InterPro" id="IPR021031">
    <property type="entry name" value="Hyphal-reg_cell_wall_N"/>
</dbReference>
<evidence type="ECO:0000259" key="8">
    <source>
        <dbReference type="Pfam" id="PF11765"/>
    </source>
</evidence>
<keyword evidence="4 7" id="KW-0732">Signal</keyword>
<evidence type="ECO:0000256" key="5">
    <source>
        <dbReference type="ARBA" id="ARBA00023180"/>
    </source>
</evidence>
<feature type="region of interest" description="Disordered" evidence="6">
    <location>
        <begin position="374"/>
        <end position="518"/>
    </location>
</feature>
<comment type="caution">
    <text evidence="9">The sequence shown here is derived from an EMBL/GenBank/DDBJ whole genome shotgun (WGS) entry which is preliminary data.</text>
</comment>
<dbReference type="Proteomes" id="UP000011777">
    <property type="component" value="Unassembled WGS sequence"/>
</dbReference>
<evidence type="ECO:0000256" key="7">
    <source>
        <dbReference type="SAM" id="SignalP"/>
    </source>
</evidence>
<accession>M3K786</accession>
<dbReference type="AlphaFoldDB" id="M3K786"/>
<feature type="compositionally biased region" description="Polar residues" evidence="6">
    <location>
        <begin position="468"/>
        <end position="477"/>
    </location>
</feature>
<keyword evidence="5" id="KW-0325">Glycoprotein</keyword>
<evidence type="ECO:0000256" key="6">
    <source>
        <dbReference type="SAM" id="MobiDB-lite"/>
    </source>
</evidence>
<feature type="non-terminal residue" evidence="9">
    <location>
        <position position="518"/>
    </location>
</feature>
<evidence type="ECO:0000256" key="1">
    <source>
        <dbReference type="ARBA" id="ARBA00004191"/>
    </source>
</evidence>
<keyword evidence="3" id="KW-0964">Secreted</keyword>
<dbReference type="Pfam" id="PF11765">
    <property type="entry name" value="Hyphal_reg_CWP"/>
    <property type="match status" value="1"/>
</dbReference>